<dbReference type="InterPro" id="IPR015897">
    <property type="entry name" value="CHK_kinase-like"/>
</dbReference>
<evidence type="ECO:0000259" key="1">
    <source>
        <dbReference type="SMART" id="SM00587"/>
    </source>
</evidence>
<dbReference type="GeneID" id="112053894"/>
<dbReference type="KEGG" id="bany:112053894"/>
<dbReference type="SMART" id="SM00587">
    <property type="entry name" value="CHK"/>
    <property type="match status" value="1"/>
</dbReference>
<proteinExistence type="predicted"/>
<dbReference type="RefSeq" id="XP_023949259.1">
    <property type="nucleotide sequence ID" value="XM_024093491.2"/>
</dbReference>
<accession>A0A6J1NR17</accession>
<sequence>MFEDFPNAEFAGSRPWGVKALIHNHNMLVLPDLSVEGYTMCDAKQYLDLDHVKVALKSLARFHAAFAKHQTRVTAASDNYKLPENYTCFLKDQFCECPWLRATIKLTTNFLKEFATDIKHYPSDLDDCLRKWCIDACNSLREYENTLNVIIHKDLWANNIMFKYSADQPVNAVLVDFQCARYGPPAIDVMVFLYYTTSRKFREYYEKEVLNYYYSIFLEAIDESTERRLAMLNYDRQMFINLCDKLRPAGMIVPLAISPFILMSPQAAQESFDNPETFHEHFMVDRCGPVIAYARDNEYYKTRVLEIFEEFVERHLTVK</sequence>
<feature type="domain" description="CHK kinase-like" evidence="1">
    <location>
        <begin position="28"/>
        <end position="223"/>
    </location>
</feature>
<organism evidence="2 3">
    <name type="scientific">Bicyclus anynana</name>
    <name type="common">Squinting bush brown butterfly</name>
    <dbReference type="NCBI Taxonomy" id="110368"/>
    <lineage>
        <taxon>Eukaryota</taxon>
        <taxon>Metazoa</taxon>
        <taxon>Ecdysozoa</taxon>
        <taxon>Arthropoda</taxon>
        <taxon>Hexapoda</taxon>
        <taxon>Insecta</taxon>
        <taxon>Pterygota</taxon>
        <taxon>Neoptera</taxon>
        <taxon>Endopterygota</taxon>
        <taxon>Lepidoptera</taxon>
        <taxon>Glossata</taxon>
        <taxon>Ditrysia</taxon>
        <taxon>Papilionoidea</taxon>
        <taxon>Nymphalidae</taxon>
        <taxon>Satyrinae</taxon>
        <taxon>Satyrini</taxon>
        <taxon>Mycalesina</taxon>
        <taxon>Bicyclus</taxon>
    </lineage>
</organism>
<reference evidence="3" key="1">
    <citation type="submission" date="2025-08" db="UniProtKB">
        <authorList>
            <consortium name="RefSeq"/>
        </authorList>
    </citation>
    <scope>IDENTIFICATION</scope>
</reference>
<dbReference type="PANTHER" id="PTHR11012">
    <property type="entry name" value="PROTEIN KINASE-LIKE DOMAIN-CONTAINING"/>
    <property type="match status" value="1"/>
</dbReference>
<dbReference type="PANTHER" id="PTHR11012:SF48">
    <property type="entry name" value="CHK KINASE-LIKE DOMAIN-CONTAINING PROTEIN-RELATED"/>
    <property type="match status" value="1"/>
</dbReference>
<keyword evidence="2" id="KW-1185">Reference proteome</keyword>
<gene>
    <name evidence="3" type="primary">LOC112053894</name>
</gene>
<dbReference type="InterPro" id="IPR011009">
    <property type="entry name" value="Kinase-like_dom_sf"/>
</dbReference>
<evidence type="ECO:0000313" key="3">
    <source>
        <dbReference type="RefSeq" id="XP_023949259.1"/>
    </source>
</evidence>
<dbReference type="InterPro" id="IPR004119">
    <property type="entry name" value="EcKL"/>
</dbReference>
<dbReference type="SUPFAM" id="SSF56112">
    <property type="entry name" value="Protein kinase-like (PK-like)"/>
    <property type="match status" value="1"/>
</dbReference>
<dbReference type="AlphaFoldDB" id="A0A6J1NR17"/>
<dbReference type="Proteomes" id="UP001652582">
    <property type="component" value="Chromosome 14"/>
</dbReference>
<protein>
    <submittedName>
        <fullName evidence="3">Uncharacterized protein LOC112053894</fullName>
    </submittedName>
</protein>
<dbReference type="Pfam" id="PF02958">
    <property type="entry name" value="EcKL"/>
    <property type="match status" value="1"/>
</dbReference>
<dbReference type="Gene3D" id="3.90.1200.10">
    <property type="match status" value="1"/>
</dbReference>
<name>A0A6J1NR17_BICAN</name>
<dbReference type="OrthoDB" id="6924141at2759"/>
<evidence type="ECO:0000313" key="2">
    <source>
        <dbReference type="Proteomes" id="UP001652582"/>
    </source>
</evidence>